<dbReference type="AlphaFoldDB" id="A0A482V8J8"/>
<dbReference type="PANTHER" id="PTHR24300:SF376">
    <property type="entry name" value="CYTOCHROME P450 15A1"/>
    <property type="match status" value="1"/>
</dbReference>
<comment type="caution">
    <text evidence="8">The sequence shown here is derived from an EMBL/GenBank/DDBJ whole genome shotgun (WGS) entry which is preliminary data.</text>
</comment>
<reference evidence="8 9" key="1">
    <citation type="submission" date="2017-03" db="EMBL/GenBank/DDBJ databases">
        <title>Genome of the blue death feigning beetle - Asbolus verrucosus.</title>
        <authorList>
            <person name="Rider S.D."/>
        </authorList>
    </citation>
    <scope>NUCLEOTIDE SEQUENCE [LARGE SCALE GENOMIC DNA]</scope>
    <source>
        <strain evidence="8">Butters</strain>
        <tissue evidence="8">Head and leg muscle</tissue>
    </source>
</reference>
<proteinExistence type="inferred from homology"/>
<sequence length="118" mass="13841">MEEKIQEETRDLIAIFKKQCSESIWMHTAFDVSVLNVLWAMMAGERFDINDERLLKLLKIIHDAFRLTDMSGGMLNQMPFLRFIAPETCGYNKLVDVLLRMKQLQNTEELFVILMPET</sequence>
<feature type="non-terminal residue" evidence="8">
    <location>
        <position position="118"/>
    </location>
</feature>
<dbReference type="GO" id="GO:0006805">
    <property type="term" value="P:xenobiotic metabolic process"/>
    <property type="evidence" value="ECO:0007669"/>
    <property type="project" value="TreeGrafter"/>
</dbReference>
<dbReference type="GO" id="GO:0020037">
    <property type="term" value="F:heme binding"/>
    <property type="evidence" value="ECO:0007669"/>
    <property type="project" value="InterPro"/>
</dbReference>
<keyword evidence="4" id="KW-0479">Metal-binding</keyword>
<evidence type="ECO:0000256" key="6">
    <source>
        <dbReference type="ARBA" id="ARBA00023004"/>
    </source>
</evidence>
<evidence type="ECO:0000256" key="5">
    <source>
        <dbReference type="ARBA" id="ARBA00023002"/>
    </source>
</evidence>
<keyword evidence="6" id="KW-0408">Iron</keyword>
<evidence type="ECO:0000256" key="4">
    <source>
        <dbReference type="ARBA" id="ARBA00022723"/>
    </source>
</evidence>
<keyword evidence="3" id="KW-0349">Heme</keyword>
<organism evidence="8 9">
    <name type="scientific">Asbolus verrucosus</name>
    <name type="common">Desert ironclad beetle</name>
    <dbReference type="NCBI Taxonomy" id="1661398"/>
    <lineage>
        <taxon>Eukaryota</taxon>
        <taxon>Metazoa</taxon>
        <taxon>Ecdysozoa</taxon>
        <taxon>Arthropoda</taxon>
        <taxon>Hexapoda</taxon>
        <taxon>Insecta</taxon>
        <taxon>Pterygota</taxon>
        <taxon>Neoptera</taxon>
        <taxon>Endopterygota</taxon>
        <taxon>Coleoptera</taxon>
        <taxon>Polyphaga</taxon>
        <taxon>Cucujiformia</taxon>
        <taxon>Tenebrionidae</taxon>
        <taxon>Pimeliinae</taxon>
        <taxon>Asbolus</taxon>
    </lineage>
</organism>
<dbReference type="InterPro" id="IPR001128">
    <property type="entry name" value="Cyt_P450"/>
</dbReference>
<dbReference type="PANTHER" id="PTHR24300">
    <property type="entry name" value="CYTOCHROME P450 508A4-RELATED"/>
    <property type="match status" value="1"/>
</dbReference>
<dbReference type="STRING" id="1661398.A0A482V8J8"/>
<dbReference type="Proteomes" id="UP000292052">
    <property type="component" value="Unassembled WGS sequence"/>
</dbReference>
<dbReference type="SUPFAM" id="SSF48264">
    <property type="entry name" value="Cytochrome P450"/>
    <property type="match status" value="1"/>
</dbReference>
<keyword evidence="9" id="KW-1185">Reference proteome</keyword>
<accession>A0A482V8J8</accession>
<comment type="similarity">
    <text evidence="2">Belongs to the cytochrome P450 family.</text>
</comment>
<evidence type="ECO:0000256" key="7">
    <source>
        <dbReference type="ARBA" id="ARBA00023033"/>
    </source>
</evidence>
<comment type="cofactor">
    <cofactor evidence="1">
        <name>heme</name>
        <dbReference type="ChEBI" id="CHEBI:30413"/>
    </cofactor>
</comment>
<dbReference type="GO" id="GO:0005737">
    <property type="term" value="C:cytoplasm"/>
    <property type="evidence" value="ECO:0007669"/>
    <property type="project" value="TreeGrafter"/>
</dbReference>
<protein>
    <submittedName>
        <fullName evidence="8">p450 domain containing protein</fullName>
    </submittedName>
</protein>
<dbReference type="EMBL" id="QDEB01127411">
    <property type="protein sequence ID" value="RZB39555.1"/>
    <property type="molecule type" value="Genomic_DNA"/>
</dbReference>
<dbReference type="Pfam" id="PF00067">
    <property type="entry name" value="p450"/>
    <property type="match status" value="1"/>
</dbReference>
<keyword evidence="5" id="KW-0560">Oxidoreductase</keyword>
<dbReference type="GO" id="GO:0016712">
    <property type="term" value="F:oxidoreductase activity, acting on paired donors, with incorporation or reduction of molecular oxygen, reduced flavin or flavoprotein as one donor, and incorporation of one atom of oxygen"/>
    <property type="evidence" value="ECO:0007669"/>
    <property type="project" value="TreeGrafter"/>
</dbReference>
<dbReference type="InterPro" id="IPR036396">
    <property type="entry name" value="Cyt_P450_sf"/>
</dbReference>
<dbReference type="OrthoDB" id="1055148at2759"/>
<evidence type="ECO:0000256" key="2">
    <source>
        <dbReference type="ARBA" id="ARBA00010617"/>
    </source>
</evidence>
<evidence type="ECO:0000313" key="8">
    <source>
        <dbReference type="EMBL" id="RZB39555.1"/>
    </source>
</evidence>
<dbReference type="GO" id="GO:0006082">
    <property type="term" value="P:organic acid metabolic process"/>
    <property type="evidence" value="ECO:0007669"/>
    <property type="project" value="TreeGrafter"/>
</dbReference>
<gene>
    <name evidence="8" type="ORF">BDFB_010885</name>
</gene>
<dbReference type="GO" id="GO:0005506">
    <property type="term" value="F:iron ion binding"/>
    <property type="evidence" value="ECO:0007669"/>
    <property type="project" value="InterPro"/>
</dbReference>
<evidence type="ECO:0000256" key="3">
    <source>
        <dbReference type="ARBA" id="ARBA00022617"/>
    </source>
</evidence>
<evidence type="ECO:0000256" key="1">
    <source>
        <dbReference type="ARBA" id="ARBA00001971"/>
    </source>
</evidence>
<keyword evidence="7" id="KW-0503">Monooxygenase</keyword>
<dbReference type="Gene3D" id="1.10.630.10">
    <property type="entry name" value="Cytochrome P450"/>
    <property type="match status" value="1"/>
</dbReference>
<dbReference type="GO" id="GO:0008395">
    <property type="term" value="F:steroid hydroxylase activity"/>
    <property type="evidence" value="ECO:0007669"/>
    <property type="project" value="TreeGrafter"/>
</dbReference>
<name>A0A482V8J8_ASBVE</name>
<dbReference type="InterPro" id="IPR050182">
    <property type="entry name" value="Cytochrome_P450_fam2"/>
</dbReference>
<evidence type="ECO:0000313" key="9">
    <source>
        <dbReference type="Proteomes" id="UP000292052"/>
    </source>
</evidence>